<dbReference type="PANTHER" id="PTHR39639:SF1">
    <property type="entry name" value="DUF262 DOMAIN-CONTAINING PROTEIN"/>
    <property type="match status" value="1"/>
</dbReference>
<protein>
    <submittedName>
        <fullName evidence="2">Uncharacterized protein DUF262</fullName>
    </submittedName>
</protein>
<evidence type="ECO:0000313" key="2">
    <source>
        <dbReference type="EMBL" id="REG88755.1"/>
    </source>
</evidence>
<dbReference type="Proteomes" id="UP000257136">
    <property type="component" value="Unassembled WGS sequence"/>
</dbReference>
<dbReference type="AlphaFoldDB" id="A0A3E0DW90"/>
<gene>
    <name evidence="2" type="ORF">C8P67_1293</name>
</gene>
<dbReference type="RefSeq" id="WP_115815273.1">
    <property type="nucleotide sequence ID" value="NZ_QUNI01000029.1"/>
</dbReference>
<dbReference type="EMBL" id="QUNI01000029">
    <property type="protein sequence ID" value="REG88755.1"/>
    <property type="molecule type" value="Genomic_DNA"/>
</dbReference>
<comment type="caution">
    <text evidence="2">The sequence shown here is derived from an EMBL/GenBank/DDBJ whole genome shotgun (WGS) entry which is preliminary data.</text>
</comment>
<keyword evidence="3" id="KW-1185">Reference proteome</keyword>
<reference evidence="2 3" key="1">
    <citation type="submission" date="2018-08" db="EMBL/GenBank/DDBJ databases">
        <title>Genomic Encyclopedia of Archaeal and Bacterial Type Strains, Phase II (KMG-II): from individual species to whole genera.</title>
        <authorList>
            <person name="Goeker M."/>
        </authorList>
    </citation>
    <scope>NUCLEOTIDE SEQUENCE [LARGE SCALE GENOMIC DNA]</scope>
    <source>
        <strain evidence="2 3">DSM 100880</strain>
    </source>
</reference>
<evidence type="ECO:0000259" key="1">
    <source>
        <dbReference type="Pfam" id="PF03235"/>
    </source>
</evidence>
<dbReference type="Pfam" id="PF03235">
    <property type="entry name" value="GmrSD_N"/>
    <property type="match status" value="1"/>
</dbReference>
<dbReference type="PANTHER" id="PTHR39639">
    <property type="entry name" value="CHROMOSOME 16, WHOLE GENOME SHOTGUN SEQUENCE"/>
    <property type="match status" value="1"/>
</dbReference>
<evidence type="ECO:0000313" key="3">
    <source>
        <dbReference type="Proteomes" id="UP000257136"/>
    </source>
</evidence>
<sequence length="354" mass="41944">MKLIELIDIQPQNTKWLYDLHTKGLITVDNSFQREYVWLEKHQIKLIETVLIGSPIPEIYLWNIGTDSDTGDTKYSIVDGQQRTGALFQFIQNKFKLKESILDSKSNVFSEIKNRFFKDLEDAQKQAIWAYIFSIRIVRQSVSRESIVQMFLRLNSNNMTLNPQELRNAEFEGEFMLLASQLAEFPFWENNKLFSIADRRRMRDVTFISNLLTFMKLGIDEEITSKNINRIYELFNEEYPNKERDIEMVTNVISSIDEIIENNSYRQSFLSSKVHLYSLFTFIYGIIVSGKAITKEQIEKYRNFIDNYDNEDVLMKYFENKMTIIGEYKSKSKEGTNQKTNRLRRFEILTELLK</sequence>
<feature type="domain" description="GmrSD restriction endonucleases N-terminal" evidence="1">
    <location>
        <begin position="28"/>
        <end position="171"/>
    </location>
</feature>
<dbReference type="InterPro" id="IPR004919">
    <property type="entry name" value="GmrSD_N"/>
</dbReference>
<organism evidence="2 3">
    <name type="scientific">Flavobacterium aquicola</name>
    <dbReference type="NCBI Taxonomy" id="1682742"/>
    <lineage>
        <taxon>Bacteria</taxon>
        <taxon>Pseudomonadati</taxon>
        <taxon>Bacteroidota</taxon>
        <taxon>Flavobacteriia</taxon>
        <taxon>Flavobacteriales</taxon>
        <taxon>Flavobacteriaceae</taxon>
        <taxon>Flavobacterium</taxon>
    </lineage>
</organism>
<proteinExistence type="predicted"/>
<accession>A0A3E0DW90</accession>
<name>A0A3E0DW90_9FLAO</name>
<dbReference type="OrthoDB" id="9764212at2"/>